<keyword evidence="3" id="KW-1185">Reference proteome</keyword>
<proteinExistence type="predicted"/>
<feature type="compositionally biased region" description="Pro residues" evidence="1">
    <location>
        <begin position="265"/>
        <end position="274"/>
    </location>
</feature>
<evidence type="ECO:0000313" key="2">
    <source>
        <dbReference type="EMBL" id="OEU96331.1"/>
    </source>
</evidence>
<dbReference type="SUPFAM" id="SSF111331">
    <property type="entry name" value="NAD kinase/diacylglycerol kinase-like"/>
    <property type="match status" value="1"/>
</dbReference>
<feature type="compositionally biased region" description="Gly residues" evidence="1">
    <location>
        <begin position="155"/>
        <end position="168"/>
    </location>
</feature>
<accession>A0A1E7JXD0</accession>
<dbReference type="STRING" id="1075402.AN216_20925"/>
<feature type="compositionally biased region" description="Basic and acidic residues" evidence="1">
    <location>
        <begin position="179"/>
        <end position="195"/>
    </location>
</feature>
<sequence length="408" mass="41509">MSAPDLLVVIDPAARQADGESVRITRDVLCAGAPGTKVCLPKDREEAARALSRRGGRRPVVVGDDRALLRTVRQLHQERGLGDAALSVVPVGTPANTTLLRALGVPAGPVAASRAVLNGPEQARDLLVDDSGGVVLGALHVPAWPSPYDKPGRAESGGPGGSRGGGRGAAVTGGTARDGPAEGKPEEGEPARDGPARAPAPDARAPDCRPGESVGGAAHAPASDGDADAVDGTTAAALGEQSPGGTGRPREGPPEGATGGSTGPTGPPGPPGPTGPMRRGARSLLRTLTHPVPLLTGLTKPSGPAAWWGRTPEWDQRLRVEADGAVLADLDRPVTQVSLAPGYGGFAEVVVRERAGEPVRARARTVTVCGADFHYRADALMSGPVRSRTWTALEAAWRLTLPTAPEEG</sequence>
<reference evidence="2 3" key="1">
    <citation type="journal article" date="2016" name="Front. Microbiol.">
        <title>Comparative Genomics Analysis of Streptomyces Species Reveals Their Adaptation to the Marine Environment and Their Diversity at the Genomic Level.</title>
        <authorList>
            <person name="Tian X."/>
            <person name="Zhang Z."/>
            <person name="Yang T."/>
            <person name="Chen M."/>
            <person name="Li J."/>
            <person name="Chen F."/>
            <person name="Yang J."/>
            <person name="Li W."/>
            <person name="Zhang B."/>
            <person name="Zhang Z."/>
            <person name="Wu J."/>
            <person name="Zhang C."/>
            <person name="Long L."/>
            <person name="Xiao J."/>
        </authorList>
    </citation>
    <scope>NUCLEOTIDE SEQUENCE [LARGE SCALE GENOMIC DNA]</scope>
    <source>
        <strain evidence="2 3">SCSIO 02100</strain>
    </source>
</reference>
<dbReference type="InterPro" id="IPR017438">
    <property type="entry name" value="ATP-NAD_kinase_N"/>
</dbReference>
<dbReference type="OrthoDB" id="142078at2"/>
<dbReference type="PATRIC" id="fig|1075402.3.peg.368"/>
<evidence type="ECO:0000256" key="1">
    <source>
        <dbReference type="SAM" id="MobiDB-lite"/>
    </source>
</evidence>
<dbReference type="RefSeq" id="WP_070198244.1">
    <property type="nucleotide sequence ID" value="NZ_LJGU01000142.1"/>
</dbReference>
<name>A0A1E7JXD0_9ACTN</name>
<organism evidence="2 3">
    <name type="scientific">Streptomyces oceani</name>
    <dbReference type="NCBI Taxonomy" id="1075402"/>
    <lineage>
        <taxon>Bacteria</taxon>
        <taxon>Bacillati</taxon>
        <taxon>Actinomycetota</taxon>
        <taxon>Actinomycetes</taxon>
        <taxon>Kitasatosporales</taxon>
        <taxon>Streptomycetaceae</taxon>
        <taxon>Streptomyces</taxon>
    </lineage>
</organism>
<evidence type="ECO:0000313" key="3">
    <source>
        <dbReference type="Proteomes" id="UP000176101"/>
    </source>
</evidence>
<feature type="compositionally biased region" description="Low complexity" evidence="1">
    <location>
        <begin position="169"/>
        <end position="178"/>
    </location>
</feature>
<dbReference type="AlphaFoldDB" id="A0A1E7JXD0"/>
<feature type="region of interest" description="Disordered" evidence="1">
    <location>
        <begin position="142"/>
        <end position="280"/>
    </location>
</feature>
<dbReference type="Gene3D" id="3.40.50.10330">
    <property type="entry name" value="Probable inorganic polyphosphate/atp-NAD kinase, domain 1"/>
    <property type="match status" value="1"/>
</dbReference>
<evidence type="ECO:0008006" key="4">
    <source>
        <dbReference type="Google" id="ProtNLM"/>
    </source>
</evidence>
<dbReference type="InterPro" id="IPR016064">
    <property type="entry name" value="NAD/diacylglycerol_kinase_sf"/>
</dbReference>
<dbReference type="EMBL" id="LJGU01000142">
    <property type="protein sequence ID" value="OEU96331.1"/>
    <property type="molecule type" value="Genomic_DNA"/>
</dbReference>
<gene>
    <name evidence="2" type="ORF">AN216_20925</name>
</gene>
<dbReference type="Proteomes" id="UP000176101">
    <property type="component" value="Unassembled WGS sequence"/>
</dbReference>
<comment type="caution">
    <text evidence="2">The sequence shown here is derived from an EMBL/GenBank/DDBJ whole genome shotgun (WGS) entry which is preliminary data.</text>
</comment>
<protein>
    <recommendedName>
        <fullName evidence="4">DAGKc domain-containing protein</fullName>
    </recommendedName>
</protein>
<feature type="compositionally biased region" description="Low complexity" evidence="1">
    <location>
        <begin position="220"/>
        <end position="237"/>
    </location>
</feature>